<feature type="domain" description="PPM-type phosphatase" evidence="1">
    <location>
        <begin position="30"/>
        <end position="262"/>
    </location>
</feature>
<dbReference type="InterPro" id="IPR001932">
    <property type="entry name" value="PPM-type_phosphatase-like_dom"/>
</dbReference>
<evidence type="ECO:0000259" key="1">
    <source>
        <dbReference type="PROSITE" id="PS51746"/>
    </source>
</evidence>
<evidence type="ECO:0000313" key="2">
    <source>
        <dbReference type="EMBL" id="SVC93326.1"/>
    </source>
</evidence>
<dbReference type="SMART" id="SM00332">
    <property type="entry name" value="PP2Cc"/>
    <property type="match status" value="1"/>
</dbReference>
<gene>
    <name evidence="2" type="ORF">METZ01_LOCUS346180</name>
</gene>
<protein>
    <recommendedName>
        <fullName evidence="1">PPM-type phosphatase domain-containing protein</fullName>
    </recommendedName>
</protein>
<dbReference type="SUPFAM" id="SSF81606">
    <property type="entry name" value="PP2C-like"/>
    <property type="match status" value="1"/>
</dbReference>
<name>A0A382R6K5_9ZZZZ</name>
<dbReference type="SMART" id="SM00331">
    <property type="entry name" value="PP2C_SIG"/>
    <property type="match status" value="1"/>
</dbReference>
<dbReference type="PROSITE" id="PS51746">
    <property type="entry name" value="PPM_2"/>
    <property type="match status" value="1"/>
</dbReference>
<dbReference type="Pfam" id="PF13672">
    <property type="entry name" value="PP2C_2"/>
    <property type="match status" value="1"/>
</dbReference>
<dbReference type="EMBL" id="UINC01119479">
    <property type="protein sequence ID" value="SVC93326.1"/>
    <property type="molecule type" value="Genomic_DNA"/>
</dbReference>
<proteinExistence type="predicted"/>
<organism evidence="2">
    <name type="scientific">marine metagenome</name>
    <dbReference type="NCBI Taxonomy" id="408172"/>
    <lineage>
        <taxon>unclassified sequences</taxon>
        <taxon>metagenomes</taxon>
        <taxon>ecological metagenomes</taxon>
    </lineage>
</organism>
<sequence length="262" mass="28217">MSSGNYSLPVLFAGRDLDEPIAFSIRDGEIALFTHASPTLSHDNEDAVGVFDWKGETVVLVVADGLGGLPRGGDASHRMVESLSQPKIKESVDPVVACLESVNKSLVSGNSGSGTTVSVVTIERRAIRSYHVGDSATMVIGRRGRIKFQTTPHSPVGIAEASGEFDEETAMIHPNRHVINNIIGMPDMWIDIGKPVQLADLDTVILASDGLWDNLYRGEVAGLVGNRSLMECANGIFRMAIDRMKRKPGSDFGKPDDLSFIL</sequence>
<reference evidence="2" key="1">
    <citation type="submission" date="2018-05" db="EMBL/GenBank/DDBJ databases">
        <authorList>
            <person name="Lanie J.A."/>
            <person name="Ng W.-L."/>
            <person name="Kazmierczak K.M."/>
            <person name="Andrzejewski T.M."/>
            <person name="Davidsen T.M."/>
            <person name="Wayne K.J."/>
            <person name="Tettelin H."/>
            <person name="Glass J.I."/>
            <person name="Rusch D."/>
            <person name="Podicherti R."/>
            <person name="Tsui H.-C.T."/>
            <person name="Winkler M.E."/>
        </authorList>
    </citation>
    <scope>NUCLEOTIDE SEQUENCE</scope>
</reference>
<dbReference type="InterPro" id="IPR036457">
    <property type="entry name" value="PPM-type-like_dom_sf"/>
</dbReference>
<dbReference type="Gene3D" id="3.60.40.10">
    <property type="entry name" value="PPM-type phosphatase domain"/>
    <property type="match status" value="1"/>
</dbReference>
<accession>A0A382R6K5</accession>
<dbReference type="AlphaFoldDB" id="A0A382R6K5"/>
<feature type="non-terminal residue" evidence="2">
    <location>
        <position position="262"/>
    </location>
</feature>